<keyword evidence="2" id="KW-1185">Reference proteome</keyword>
<proteinExistence type="predicted"/>
<evidence type="ECO:0000313" key="2">
    <source>
        <dbReference type="Proteomes" id="UP001052739"/>
    </source>
</evidence>
<organism evidence="1 2">
    <name type="scientific">Streptomyces hydrogenans</name>
    <dbReference type="NCBI Taxonomy" id="1873719"/>
    <lineage>
        <taxon>Bacteria</taxon>
        <taxon>Bacillati</taxon>
        <taxon>Actinomycetota</taxon>
        <taxon>Actinomycetes</taxon>
        <taxon>Kitasatosporales</taxon>
        <taxon>Streptomycetaceae</taxon>
        <taxon>Streptomyces</taxon>
    </lineage>
</organism>
<evidence type="ECO:0000313" key="1">
    <source>
        <dbReference type="EMBL" id="GHI27728.1"/>
    </source>
</evidence>
<reference evidence="1" key="1">
    <citation type="submission" date="2024-05" db="EMBL/GenBank/DDBJ databases">
        <title>Whole genome shotgun sequence of Streptomyces hydrogenans NBRC 13475.</title>
        <authorList>
            <person name="Komaki H."/>
            <person name="Tamura T."/>
        </authorList>
    </citation>
    <scope>NUCLEOTIDE SEQUENCE</scope>
    <source>
        <strain evidence="1">NBRC 13475</strain>
    </source>
</reference>
<comment type="caution">
    <text evidence="1">The sequence shown here is derived from an EMBL/GenBank/DDBJ whole genome shotgun (WGS) entry which is preliminary data.</text>
</comment>
<gene>
    <name evidence="1" type="ORF">Shyd_90990</name>
</gene>
<name>A0ABQ3PRS8_9ACTN</name>
<dbReference type="RefSeq" id="WP_190222440.1">
    <property type="nucleotide sequence ID" value="NZ_BNBS01000015.1"/>
</dbReference>
<dbReference type="EMBL" id="BNDW01000117">
    <property type="protein sequence ID" value="GHI27728.1"/>
    <property type="molecule type" value="Genomic_DNA"/>
</dbReference>
<dbReference type="Proteomes" id="UP001052739">
    <property type="component" value="Unassembled WGS sequence"/>
</dbReference>
<sequence>MLLERWCDLTEGEEDSSPWSTGLLIGEARGPLINFPMRWRTAEEASAFAAAAA</sequence>
<protein>
    <submittedName>
        <fullName evidence="1">Uncharacterized protein</fullName>
    </submittedName>
</protein>
<accession>A0ABQ3PRS8</accession>